<evidence type="ECO:0000313" key="3">
    <source>
        <dbReference type="Proteomes" id="UP001597568"/>
    </source>
</evidence>
<organism evidence="2 3">
    <name type="scientific">Kurthia populi</name>
    <dbReference type="NCBI Taxonomy" id="1562132"/>
    <lineage>
        <taxon>Bacteria</taxon>
        <taxon>Bacillati</taxon>
        <taxon>Bacillota</taxon>
        <taxon>Bacilli</taxon>
        <taxon>Bacillales</taxon>
        <taxon>Caryophanaceae</taxon>
        <taxon>Kurthia</taxon>
    </lineage>
</organism>
<evidence type="ECO:0000256" key="1">
    <source>
        <dbReference type="SAM" id="MobiDB-lite"/>
    </source>
</evidence>
<accession>A0ABW5Y1C5</accession>
<name>A0ABW5Y1C5_9BACL</name>
<proteinExistence type="predicted"/>
<reference evidence="3" key="1">
    <citation type="journal article" date="2019" name="Int. J. Syst. Evol. Microbiol.">
        <title>The Global Catalogue of Microorganisms (GCM) 10K type strain sequencing project: providing services to taxonomists for standard genome sequencing and annotation.</title>
        <authorList>
            <consortium name="The Broad Institute Genomics Platform"/>
            <consortium name="The Broad Institute Genome Sequencing Center for Infectious Disease"/>
            <person name="Wu L."/>
            <person name="Ma J."/>
        </authorList>
    </citation>
    <scope>NUCLEOTIDE SEQUENCE [LARGE SCALE GENOMIC DNA]</scope>
    <source>
        <strain evidence="3">KCTC 33522</strain>
    </source>
</reference>
<evidence type="ECO:0000313" key="2">
    <source>
        <dbReference type="EMBL" id="MFD2869109.1"/>
    </source>
</evidence>
<comment type="caution">
    <text evidence="2">The sequence shown here is derived from an EMBL/GenBank/DDBJ whole genome shotgun (WGS) entry which is preliminary data.</text>
</comment>
<protein>
    <submittedName>
        <fullName evidence="2">Uncharacterized protein</fullName>
    </submittedName>
</protein>
<keyword evidence="3" id="KW-1185">Reference proteome</keyword>
<dbReference type="RefSeq" id="WP_380147939.1">
    <property type="nucleotide sequence ID" value="NZ_JBHUOR010000098.1"/>
</dbReference>
<sequence length="120" mass="14123">MRQRKNTHVLKKEQQAPSVEEEPYPFCHLYAQESWHGEAYISATRAGLEKLRDAINLTLEKGNTKNTFWPNDLEGYDLFINCLEEEDFNTLSLPYTLNIHQPEANQPYDLLKKPYYTLDE</sequence>
<feature type="region of interest" description="Disordered" evidence="1">
    <location>
        <begin position="1"/>
        <end position="20"/>
    </location>
</feature>
<gene>
    <name evidence="2" type="ORF">ACFSY7_11455</name>
</gene>
<dbReference type="Proteomes" id="UP001597568">
    <property type="component" value="Unassembled WGS sequence"/>
</dbReference>
<dbReference type="EMBL" id="JBHUOR010000098">
    <property type="protein sequence ID" value="MFD2869109.1"/>
    <property type="molecule type" value="Genomic_DNA"/>
</dbReference>